<dbReference type="Pfam" id="PF10445">
    <property type="entry name" value="DUF2456"/>
    <property type="match status" value="1"/>
</dbReference>
<evidence type="ECO:0000256" key="2">
    <source>
        <dbReference type="SAM" id="Phobius"/>
    </source>
</evidence>
<accession>G8ZYQ9</accession>
<feature type="transmembrane region" description="Helical" evidence="2">
    <location>
        <begin position="200"/>
        <end position="220"/>
    </location>
</feature>
<dbReference type="RefSeq" id="XP_003682745.1">
    <property type="nucleotide sequence ID" value="XM_003682697.1"/>
</dbReference>
<feature type="transmembrane region" description="Helical" evidence="2">
    <location>
        <begin position="12"/>
        <end position="38"/>
    </location>
</feature>
<dbReference type="InParanoid" id="G8ZYQ9"/>
<dbReference type="eggNOG" id="ENOG502S4IY">
    <property type="taxonomic scope" value="Eukaryota"/>
</dbReference>
<feature type="transmembrane region" description="Helical" evidence="2">
    <location>
        <begin position="146"/>
        <end position="168"/>
    </location>
</feature>
<keyword evidence="2" id="KW-0812">Transmembrane</keyword>
<keyword evidence="2" id="KW-1133">Transmembrane helix</keyword>
<dbReference type="PANTHER" id="PTHR28297:SF1">
    <property type="entry name" value="FUNGAL PROTEIN"/>
    <property type="match status" value="1"/>
</dbReference>
<dbReference type="AlphaFoldDB" id="G8ZYQ9"/>
<gene>
    <name evidence="3" type="primary">TDEL0G01670</name>
    <name evidence="3" type="ORF">TDEL_0G01670</name>
</gene>
<dbReference type="GeneID" id="11504671"/>
<protein>
    <recommendedName>
        <fullName evidence="5">YHL026C-like protein</fullName>
    </recommendedName>
</protein>
<dbReference type="InterPro" id="IPR018852">
    <property type="entry name" value="DUF2456"/>
</dbReference>
<organism evidence="3 4">
    <name type="scientific">Torulaspora delbrueckii</name>
    <name type="common">Yeast</name>
    <name type="synonym">Candida colliculosa</name>
    <dbReference type="NCBI Taxonomy" id="4950"/>
    <lineage>
        <taxon>Eukaryota</taxon>
        <taxon>Fungi</taxon>
        <taxon>Dikarya</taxon>
        <taxon>Ascomycota</taxon>
        <taxon>Saccharomycotina</taxon>
        <taxon>Saccharomycetes</taxon>
        <taxon>Saccharomycetales</taxon>
        <taxon>Saccharomycetaceae</taxon>
        <taxon>Torulaspora</taxon>
    </lineage>
</organism>
<evidence type="ECO:0000313" key="4">
    <source>
        <dbReference type="Proteomes" id="UP000005627"/>
    </source>
</evidence>
<dbReference type="OrthoDB" id="15595at2759"/>
<reference evidence="3 4" key="1">
    <citation type="journal article" date="2011" name="Proc. Natl. Acad. Sci. U.S.A.">
        <title>Evolutionary erosion of yeast sex chromosomes by mating-type switching accidents.</title>
        <authorList>
            <person name="Gordon J.L."/>
            <person name="Armisen D."/>
            <person name="Proux-Wera E."/>
            <person name="Oheigeartaigh S.S."/>
            <person name="Byrne K.P."/>
            <person name="Wolfe K.H."/>
        </authorList>
    </citation>
    <scope>NUCLEOTIDE SEQUENCE [LARGE SCALE GENOMIC DNA]</scope>
    <source>
        <strain evidence="4">ATCC 10662 / CBS 1146 / NBRC 0425 / NCYC 2629 / NRRL Y-866</strain>
    </source>
</reference>
<dbReference type="Proteomes" id="UP000005627">
    <property type="component" value="Chromosome 7"/>
</dbReference>
<proteinExistence type="predicted"/>
<feature type="region of interest" description="Disordered" evidence="1">
    <location>
        <begin position="239"/>
        <end position="268"/>
    </location>
</feature>
<evidence type="ECO:0000313" key="3">
    <source>
        <dbReference type="EMBL" id="CCE93534.1"/>
    </source>
</evidence>
<evidence type="ECO:0008006" key="5">
    <source>
        <dbReference type="Google" id="ProtNLM"/>
    </source>
</evidence>
<dbReference type="EMBL" id="HE616748">
    <property type="protein sequence ID" value="CCE93534.1"/>
    <property type="molecule type" value="Genomic_DNA"/>
</dbReference>
<sequence>MKSEGFLGRKSWLFNFCYIFVIHGVVSGIIAGGVEFAIAYGMYHKNSQPILLWGFPNTLSGDCALSLFIQVGVTWACEEILVGWDCYLENTPILPFEIELPDEPGHKLFWRLFEVKHGILREDRSFRSYIRKQFVRYPNRTKLFNLFAWFVSKLIISMITAAMIWFWVWPVTMGILAGIGTKVGSHDYQFHGWAPQIMKLIYGFVLGLMSSPLAIIVILLRDNWHLKYKETANITSTTNEKGVDQASANDTSTGDTNVDEADQSTTNN</sequence>
<keyword evidence="4" id="KW-1185">Reference proteome</keyword>
<dbReference type="KEGG" id="tdl:TDEL_0G01670"/>
<dbReference type="HOGENOM" id="CLU_076682_0_0_1"/>
<feature type="compositionally biased region" description="Polar residues" evidence="1">
    <location>
        <begin position="239"/>
        <end position="256"/>
    </location>
</feature>
<keyword evidence="2" id="KW-0472">Membrane</keyword>
<dbReference type="FunCoup" id="G8ZYQ9">
    <property type="interactions" value="28"/>
</dbReference>
<dbReference type="PANTHER" id="PTHR28297">
    <property type="entry name" value="FUNGAL PROTEIN"/>
    <property type="match status" value="1"/>
</dbReference>
<name>G8ZYQ9_TORDE</name>
<evidence type="ECO:0000256" key="1">
    <source>
        <dbReference type="SAM" id="MobiDB-lite"/>
    </source>
</evidence>